<dbReference type="SUPFAM" id="SSF53448">
    <property type="entry name" value="Nucleotide-diphospho-sugar transferases"/>
    <property type="match status" value="1"/>
</dbReference>
<dbReference type="InterPro" id="IPR029044">
    <property type="entry name" value="Nucleotide-diphossugar_trans"/>
</dbReference>
<dbReference type="GO" id="GO:0016740">
    <property type="term" value="F:transferase activity"/>
    <property type="evidence" value="ECO:0007669"/>
    <property type="project" value="UniProtKB-KW"/>
</dbReference>
<dbReference type="InterPro" id="IPR001173">
    <property type="entry name" value="Glyco_trans_2-like"/>
</dbReference>
<protein>
    <submittedName>
        <fullName evidence="4">Glycosyl transferase family group 2-domain-containing protein</fullName>
    </submittedName>
</protein>
<evidence type="ECO:0000256" key="1">
    <source>
        <dbReference type="SAM" id="Phobius"/>
    </source>
</evidence>
<dbReference type="InterPro" id="IPR057688">
    <property type="entry name" value="DUF7928"/>
</dbReference>
<dbReference type="Gene3D" id="3.90.550.10">
    <property type="entry name" value="Spore Coat Polysaccharide Biosynthesis Protein SpsA, Chain A"/>
    <property type="match status" value="1"/>
</dbReference>
<keyword evidence="1" id="KW-1133">Transmembrane helix</keyword>
<comment type="caution">
    <text evidence="4">The sequence shown here is derived from an EMBL/GenBank/DDBJ whole genome shotgun (WGS) entry which is preliminary data.</text>
</comment>
<proteinExistence type="predicted"/>
<feature type="domain" description="DUF7928" evidence="3">
    <location>
        <begin position="4"/>
        <end position="155"/>
    </location>
</feature>
<feature type="transmembrane region" description="Helical" evidence="1">
    <location>
        <begin position="736"/>
        <end position="759"/>
    </location>
</feature>
<feature type="transmembrane region" description="Helical" evidence="1">
    <location>
        <begin position="862"/>
        <end position="888"/>
    </location>
</feature>
<keyword evidence="1" id="KW-0812">Transmembrane</keyword>
<organism evidence="4 5">
    <name type="scientific">Lactarius akahatsu</name>
    <dbReference type="NCBI Taxonomy" id="416441"/>
    <lineage>
        <taxon>Eukaryota</taxon>
        <taxon>Fungi</taxon>
        <taxon>Dikarya</taxon>
        <taxon>Basidiomycota</taxon>
        <taxon>Agaricomycotina</taxon>
        <taxon>Agaricomycetes</taxon>
        <taxon>Russulales</taxon>
        <taxon>Russulaceae</taxon>
        <taxon>Lactarius</taxon>
    </lineage>
</organism>
<accession>A0AAD4LMF5</accession>
<keyword evidence="5" id="KW-1185">Reference proteome</keyword>
<keyword evidence="4" id="KW-0808">Transferase</keyword>
<keyword evidence="1" id="KW-0472">Membrane</keyword>
<evidence type="ECO:0000259" key="3">
    <source>
        <dbReference type="Pfam" id="PF25550"/>
    </source>
</evidence>
<feature type="domain" description="Glycosyltransferase 2-like" evidence="2">
    <location>
        <begin position="542"/>
        <end position="750"/>
    </location>
</feature>
<evidence type="ECO:0000259" key="2">
    <source>
        <dbReference type="Pfam" id="PF13632"/>
    </source>
</evidence>
<dbReference type="Proteomes" id="UP001201163">
    <property type="component" value="Unassembled WGS sequence"/>
</dbReference>
<dbReference type="Pfam" id="PF13632">
    <property type="entry name" value="Glyco_trans_2_3"/>
    <property type="match status" value="1"/>
</dbReference>
<dbReference type="PANTHER" id="PTHR35408:SF3">
    <property type="entry name" value="GLYCOSYLTRANSFERASE 2-LIKE DOMAIN-CONTAINING PROTEIN"/>
    <property type="match status" value="1"/>
</dbReference>
<sequence length="924" mass="103631">MDYDRYDALLHYIFKQTQGDAWFRPDARDIAAGVCLRDDTGSYRVFPYENISLEPFECAVRAMDLIVAVKVRSAVAHAAVSEVGQEEKSVYLDANTRIQIVDTMLMLPHAEKEQNAAFIRDERVLVVWADGPDTIIPTCNDFEERLIKLLWRARPGFGATPSSSHPASYADSNSGHSLIGVAGRGSAPPSERRVPVGRNTPAVDASKEDVEKAFDKAAGEPRVVRTVKRRWYGKRVVVEEKQFPDAEDESELGYGPEKRPALLYAPLYNGIAAGLSLVFVGNGIKTLLVEWRQDGKFTHFALCIVLPLLFCVSLFFCLQLIQNVSMAIGPIAQYHQNSKYYSARPPRPNKQVDSNLPHITIQMPVYREGLDAVLAPSVASLKKAMQTYARQGGTSNIFINDDGLRMLPDRERSARLAFYEANGIGWVARPPDGEPGASGDGTTYVRAGRFKKASNMNYALALSRKAERHLKELIATGESAFAVSAAVSVSGEGSGSSEDEPALPGSLEERALIRAVEETWEESGKRWKPWAKNGRACRIGEIVLLVDSDTIVPEDCLRDAAREMAECPTVAIIQHESDVMQVAHHYFENGIAYFTRRINKSISLTCANGEVAPFVGHNAFLRWQAVQDAAFTDRDGKERIWSESHVSEDFDMAMRLQLRGYIIRWATYSKGGFKEGVSLTVDDELNRWQKYAYGRRLLFNPLVQWWRRGPISPQIHRFLWSNAPFHYKISMLAYMFSYYGIAASITIGVINYALLGFQFPVDAFYMHSFEIWLATTVVFFGSGNVGFTLLEYRLGEKELLTSFLINLSWIPFFFFFFGGLSIPLSQSILAHLFSYNMTWGATKKEVERSNFFKEVPKIMKRFWFSLLVAMILIGGMIVCSTSLVPLGWRVDGSAWAVIFPLAVGAGCHILFPIVLNPWLMIFSY</sequence>
<dbReference type="EMBL" id="JAKELL010000009">
    <property type="protein sequence ID" value="KAH8996220.1"/>
    <property type="molecule type" value="Genomic_DNA"/>
</dbReference>
<evidence type="ECO:0000313" key="5">
    <source>
        <dbReference type="Proteomes" id="UP001201163"/>
    </source>
</evidence>
<gene>
    <name evidence="4" type="ORF">EDB92DRAFT_1794063</name>
</gene>
<evidence type="ECO:0000313" key="4">
    <source>
        <dbReference type="EMBL" id="KAH8996220.1"/>
    </source>
</evidence>
<reference evidence="4" key="1">
    <citation type="submission" date="2022-01" db="EMBL/GenBank/DDBJ databases">
        <title>Comparative genomics reveals a dynamic genome evolution in the ectomycorrhizal milk-cap (Lactarius) mushrooms.</title>
        <authorList>
            <consortium name="DOE Joint Genome Institute"/>
            <person name="Lebreton A."/>
            <person name="Tang N."/>
            <person name="Kuo A."/>
            <person name="LaButti K."/>
            <person name="Drula E."/>
            <person name="Barry K."/>
            <person name="Clum A."/>
            <person name="Lipzen A."/>
            <person name="Mousain D."/>
            <person name="Ng V."/>
            <person name="Wang R."/>
            <person name="Wang X."/>
            <person name="Dai Y."/>
            <person name="Henrissat B."/>
            <person name="Grigoriev I.V."/>
            <person name="Guerin-Laguette A."/>
            <person name="Yu F."/>
            <person name="Martin F.M."/>
        </authorList>
    </citation>
    <scope>NUCLEOTIDE SEQUENCE</scope>
    <source>
        <strain evidence="4">QP</strain>
    </source>
</reference>
<dbReference type="PANTHER" id="PTHR35408">
    <property type="entry name" value="CHROMOSOME 15, WHOLE GENOME SHOTGUN SEQUENCE"/>
    <property type="match status" value="1"/>
</dbReference>
<feature type="transmembrane region" description="Helical" evidence="1">
    <location>
        <begin position="771"/>
        <end position="792"/>
    </location>
</feature>
<feature type="transmembrane region" description="Helical" evidence="1">
    <location>
        <begin position="299"/>
        <end position="321"/>
    </location>
</feature>
<feature type="transmembrane region" description="Helical" evidence="1">
    <location>
        <begin position="894"/>
        <end position="915"/>
    </location>
</feature>
<name>A0AAD4LMF5_9AGAM</name>
<dbReference type="Pfam" id="PF25550">
    <property type="entry name" value="DUF7928"/>
    <property type="match status" value="1"/>
</dbReference>
<feature type="transmembrane region" description="Helical" evidence="1">
    <location>
        <begin position="261"/>
        <end position="279"/>
    </location>
</feature>
<dbReference type="AlphaFoldDB" id="A0AAD4LMF5"/>